<sequence>MLLCKELWVDEYKGKFVLKYKPQQSSGGNPFLFHQFAHGAPVPTRVFEAPEPKEKSFTSVRNHKGLKLRHLDPDSSPELPSTDHYKEFIKLQYHHRRYRP</sequence>
<dbReference type="EMBL" id="MQTW01001124">
    <property type="protein sequence ID" value="RYC78467.1"/>
    <property type="molecule type" value="Genomic_DNA"/>
</dbReference>
<evidence type="ECO:0000313" key="1">
    <source>
        <dbReference type="EMBL" id="RYC78467.1"/>
    </source>
</evidence>
<evidence type="ECO:0000313" key="2">
    <source>
        <dbReference type="Proteomes" id="UP000290540"/>
    </source>
</evidence>
<comment type="caution">
    <text evidence="1">The sequence shown here is derived from an EMBL/GenBank/DDBJ whole genome shotgun (WGS) entry which is preliminary data.</text>
</comment>
<dbReference type="Proteomes" id="UP000290540">
    <property type="component" value="Unassembled WGS sequence"/>
</dbReference>
<gene>
    <name evidence="1" type="ORF">BFJ63_vAg18658</name>
</gene>
<proteinExistence type="predicted"/>
<organism evidence="1 2">
    <name type="scientific">Fusarium oxysporum f. sp. narcissi</name>
    <dbReference type="NCBI Taxonomy" id="451672"/>
    <lineage>
        <taxon>Eukaryota</taxon>
        <taxon>Fungi</taxon>
        <taxon>Dikarya</taxon>
        <taxon>Ascomycota</taxon>
        <taxon>Pezizomycotina</taxon>
        <taxon>Sordariomycetes</taxon>
        <taxon>Hypocreomycetidae</taxon>
        <taxon>Hypocreales</taxon>
        <taxon>Nectriaceae</taxon>
        <taxon>Fusarium</taxon>
        <taxon>Fusarium oxysporum species complex</taxon>
    </lineage>
</organism>
<accession>A0A4Q2V3R8</accession>
<protein>
    <submittedName>
        <fullName evidence="1">Uncharacterized protein</fullName>
    </submittedName>
</protein>
<name>A0A4Q2V3R8_FUSOX</name>
<reference evidence="1 2" key="1">
    <citation type="submission" date="2016-12" db="EMBL/GenBank/DDBJ databases">
        <title>Draft genome sequence of Fusarium oxysporum causing rot on Narcissus.</title>
        <authorList>
            <person name="Armitage A.D."/>
            <person name="Taylor A."/>
            <person name="Clarkson J.P."/>
            <person name="Harrison R.J."/>
            <person name="Jackson A.C."/>
        </authorList>
    </citation>
    <scope>NUCLEOTIDE SEQUENCE [LARGE SCALE GENOMIC DNA]</scope>
    <source>
        <strain evidence="1 2">N139</strain>
    </source>
</reference>
<dbReference type="AlphaFoldDB" id="A0A4Q2V3R8"/>